<evidence type="ECO:0000313" key="2">
    <source>
        <dbReference type="Proteomes" id="UP000583454"/>
    </source>
</evidence>
<organism evidence="1 2">
    <name type="scientific">Methylorubrum rhodinum</name>
    <dbReference type="NCBI Taxonomy" id="29428"/>
    <lineage>
        <taxon>Bacteria</taxon>
        <taxon>Pseudomonadati</taxon>
        <taxon>Pseudomonadota</taxon>
        <taxon>Alphaproteobacteria</taxon>
        <taxon>Hyphomicrobiales</taxon>
        <taxon>Methylobacteriaceae</taxon>
        <taxon>Methylorubrum</taxon>
    </lineage>
</organism>
<proteinExistence type="predicted"/>
<dbReference type="RefSeq" id="WP_183572999.1">
    <property type="nucleotide sequence ID" value="NZ_JACHOP010000027.1"/>
</dbReference>
<dbReference type="EMBL" id="JACHOP010000027">
    <property type="protein sequence ID" value="MBB5759693.1"/>
    <property type="molecule type" value="Genomic_DNA"/>
</dbReference>
<name>A0A840ZSP6_9HYPH</name>
<reference evidence="1 2" key="1">
    <citation type="submission" date="2020-08" db="EMBL/GenBank/DDBJ databases">
        <title>Genomic Encyclopedia of Type Strains, Phase IV (KMG-IV): sequencing the most valuable type-strain genomes for metagenomic binning, comparative biology and taxonomic classification.</title>
        <authorList>
            <person name="Goeker M."/>
        </authorList>
    </citation>
    <scope>NUCLEOTIDE SEQUENCE [LARGE SCALE GENOMIC DNA]</scope>
    <source>
        <strain evidence="1 2">DSM 2163</strain>
    </source>
</reference>
<sequence length="118" mass="12799">MSCLPEDVRALALMLPEVVEGAHRGHPDFRVGGRIFATLWTEEERVVLRLTPEQQAAAVEAEPDACAPVPGAWGERGWTSLDLFGVEEDFLRTGLLAAWRVTAPPALVARTAVLALDP</sequence>
<gene>
    <name evidence="1" type="ORF">HNR00_004427</name>
</gene>
<accession>A0A840ZSP6</accession>
<dbReference type="Pfam" id="PF04237">
    <property type="entry name" value="YjbR"/>
    <property type="match status" value="1"/>
</dbReference>
<keyword evidence="2" id="KW-1185">Reference proteome</keyword>
<dbReference type="SUPFAM" id="SSF142906">
    <property type="entry name" value="YjbR-like"/>
    <property type="match status" value="1"/>
</dbReference>
<evidence type="ECO:0008006" key="3">
    <source>
        <dbReference type="Google" id="ProtNLM"/>
    </source>
</evidence>
<dbReference type="AlphaFoldDB" id="A0A840ZSP6"/>
<protein>
    <recommendedName>
        <fullName evidence="3">MmcQ/YjbR family DNA-binding protein</fullName>
    </recommendedName>
</protein>
<comment type="caution">
    <text evidence="1">The sequence shown here is derived from an EMBL/GenBank/DDBJ whole genome shotgun (WGS) entry which is preliminary data.</text>
</comment>
<dbReference type="InterPro" id="IPR058532">
    <property type="entry name" value="YjbR/MT2646/Rv2570-like"/>
</dbReference>
<dbReference type="Proteomes" id="UP000583454">
    <property type="component" value="Unassembled WGS sequence"/>
</dbReference>
<dbReference type="InterPro" id="IPR038056">
    <property type="entry name" value="YjbR-like_sf"/>
</dbReference>
<evidence type="ECO:0000313" key="1">
    <source>
        <dbReference type="EMBL" id="MBB5759693.1"/>
    </source>
</evidence>
<dbReference type="Gene3D" id="3.90.1150.30">
    <property type="match status" value="1"/>
</dbReference>